<evidence type="ECO:0000313" key="4">
    <source>
        <dbReference type="Proteomes" id="UP001303889"/>
    </source>
</evidence>
<organism evidence="3 4">
    <name type="scientific">Staphylotrichum tortipilum</name>
    <dbReference type="NCBI Taxonomy" id="2831512"/>
    <lineage>
        <taxon>Eukaryota</taxon>
        <taxon>Fungi</taxon>
        <taxon>Dikarya</taxon>
        <taxon>Ascomycota</taxon>
        <taxon>Pezizomycotina</taxon>
        <taxon>Sordariomycetes</taxon>
        <taxon>Sordariomycetidae</taxon>
        <taxon>Sordariales</taxon>
        <taxon>Chaetomiaceae</taxon>
        <taxon>Staphylotrichum</taxon>
    </lineage>
</organism>
<dbReference type="PANTHER" id="PTHR11895:SF7">
    <property type="entry name" value="GLUTAMYL-TRNA(GLN) AMIDOTRANSFERASE SUBUNIT A, MITOCHONDRIAL"/>
    <property type="match status" value="1"/>
</dbReference>
<feature type="compositionally biased region" description="Polar residues" evidence="1">
    <location>
        <begin position="130"/>
        <end position="140"/>
    </location>
</feature>
<evidence type="ECO:0000256" key="1">
    <source>
        <dbReference type="SAM" id="MobiDB-lite"/>
    </source>
</evidence>
<protein>
    <submittedName>
        <fullName evidence="3">Amidase signature domain-containing protein</fullName>
    </submittedName>
</protein>
<proteinExistence type="predicted"/>
<evidence type="ECO:0000259" key="2">
    <source>
        <dbReference type="Pfam" id="PF01425"/>
    </source>
</evidence>
<comment type="caution">
    <text evidence="3">The sequence shown here is derived from an EMBL/GenBank/DDBJ whole genome shotgun (WGS) entry which is preliminary data.</text>
</comment>
<dbReference type="Pfam" id="PF01425">
    <property type="entry name" value="Amidase"/>
    <property type="match status" value="1"/>
</dbReference>
<dbReference type="InterPro" id="IPR000120">
    <property type="entry name" value="Amidase"/>
</dbReference>
<sequence length="485" mass="52035">MSTPLHALTGTQVAKLLKSNIITVEQYAAALWDRIQERDSTVKAWAYLDPEFVFRQARALDQTPQERRQPLHGVAIGIKDVINTQDMPTQFGSPIYQGHQSGFDSSAVGILRAAGALIFGKTTTTEFTVANSGPGTTNPHDPNRTPGGSSCGSAAAVADFQVPLSLGAQTAGSVIRPASFTGIFAMKPTHNLISTEGSKSFSPMFDTLGFFARSLEDLQLVADVFALEDDEPPTSVLLRATSVALVKTPMWSWAGPGTVAAMEKAARILRDSGVDVHEVSLPQELGDLQTLKRMQKVIMSGEARAAFLREYMVDNAQLGPEIAALVENSAKYSRKQMAESLDRYAAIRPIADKFVGGYAAIITPSAVDEAPLGLDNMGSAAFNTLWTGLHMPVINIPAFVGQHGMPVGISLVAGRYQDRQLLRVATVLSKPLMVQGAWNFGEALAQHEAPRPEAPCAREGSEPVCRLLRSSVAHPPAHNDLAPRS</sequence>
<gene>
    <name evidence="3" type="ORF">C8A05DRAFT_46601</name>
</gene>
<reference evidence="3" key="2">
    <citation type="submission" date="2023-05" db="EMBL/GenBank/DDBJ databases">
        <authorList>
            <consortium name="Lawrence Berkeley National Laboratory"/>
            <person name="Steindorff A."/>
            <person name="Hensen N."/>
            <person name="Bonometti L."/>
            <person name="Westerberg I."/>
            <person name="Brannstrom I.O."/>
            <person name="Guillou S."/>
            <person name="Cros-Aarteil S."/>
            <person name="Calhoun S."/>
            <person name="Haridas S."/>
            <person name="Kuo A."/>
            <person name="Mondo S."/>
            <person name="Pangilinan J."/>
            <person name="Riley R."/>
            <person name="Labutti K."/>
            <person name="Andreopoulos B."/>
            <person name="Lipzen A."/>
            <person name="Chen C."/>
            <person name="Yanf M."/>
            <person name="Daum C."/>
            <person name="Ng V."/>
            <person name="Clum A."/>
            <person name="Ohm R."/>
            <person name="Martin F."/>
            <person name="Silar P."/>
            <person name="Natvig D."/>
            <person name="Lalanne C."/>
            <person name="Gautier V."/>
            <person name="Ament-Velasquez S.L."/>
            <person name="Kruys A."/>
            <person name="Hutchinson M.I."/>
            <person name="Powell A.J."/>
            <person name="Barry K."/>
            <person name="Miller A.N."/>
            <person name="Grigoriev I.V."/>
            <person name="Debuchy R."/>
            <person name="Gladieux P."/>
            <person name="Thoren M.H."/>
            <person name="Johannesson H."/>
        </authorList>
    </citation>
    <scope>NUCLEOTIDE SEQUENCE</scope>
    <source>
        <strain evidence="3">CBS 103.79</strain>
    </source>
</reference>
<name>A0AAN6RQ42_9PEZI</name>
<keyword evidence="4" id="KW-1185">Reference proteome</keyword>
<dbReference type="AlphaFoldDB" id="A0AAN6RQ42"/>
<reference evidence="3" key="1">
    <citation type="journal article" date="2023" name="Mol. Phylogenet. Evol.">
        <title>Genome-scale phylogeny and comparative genomics of the fungal order Sordariales.</title>
        <authorList>
            <person name="Hensen N."/>
            <person name="Bonometti L."/>
            <person name="Westerberg I."/>
            <person name="Brannstrom I.O."/>
            <person name="Guillou S."/>
            <person name="Cros-Aarteil S."/>
            <person name="Calhoun S."/>
            <person name="Haridas S."/>
            <person name="Kuo A."/>
            <person name="Mondo S."/>
            <person name="Pangilinan J."/>
            <person name="Riley R."/>
            <person name="LaButti K."/>
            <person name="Andreopoulos B."/>
            <person name="Lipzen A."/>
            <person name="Chen C."/>
            <person name="Yan M."/>
            <person name="Daum C."/>
            <person name="Ng V."/>
            <person name="Clum A."/>
            <person name="Steindorff A."/>
            <person name="Ohm R.A."/>
            <person name="Martin F."/>
            <person name="Silar P."/>
            <person name="Natvig D.O."/>
            <person name="Lalanne C."/>
            <person name="Gautier V."/>
            <person name="Ament-Velasquez S.L."/>
            <person name="Kruys A."/>
            <person name="Hutchinson M.I."/>
            <person name="Powell A.J."/>
            <person name="Barry K."/>
            <person name="Miller A.N."/>
            <person name="Grigoriev I.V."/>
            <person name="Debuchy R."/>
            <person name="Gladieux P."/>
            <person name="Hiltunen Thoren M."/>
            <person name="Johannesson H."/>
        </authorList>
    </citation>
    <scope>NUCLEOTIDE SEQUENCE</scope>
    <source>
        <strain evidence="3">CBS 103.79</strain>
    </source>
</reference>
<dbReference type="InterPro" id="IPR036928">
    <property type="entry name" value="AS_sf"/>
</dbReference>
<dbReference type="EMBL" id="MU855807">
    <property type="protein sequence ID" value="KAK3899282.1"/>
    <property type="molecule type" value="Genomic_DNA"/>
</dbReference>
<feature type="domain" description="Amidase" evidence="2">
    <location>
        <begin position="30"/>
        <end position="422"/>
    </location>
</feature>
<dbReference type="Gene3D" id="3.90.1300.10">
    <property type="entry name" value="Amidase signature (AS) domain"/>
    <property type="match status" value="1"/>
</dbReference>
<dbReference type="Proteomes" id="UP001303889">
    <property type="component" value="Unassembled WGS sequence"/>
</dbReference>
<accession>A0AAN6RQ42</accession>
<feature type="region of interest" description="Disordered" evidence="1">
    <location>
        <begin position="130"/>
        <end position="152"/>
    </location>
</feature>
<dbReference type="InterPro" id="IPR023631">
    <property type="entry name" value="Amidase_dom"/>
</dbReference>
<dbReference type="PANTHER" id="PTHR11895">
    <property type="entry name" value="TRANSAMIDASE"/>
    <property type="match status" value="1"/>
</dbReference>
<dbReference type="SUPFAM" id="SSF75304">
    <property type="entry name" value="Amidase signature (AS) enzymes"/>
    <property type="match status" value="1"/>
</dbReference>
<dbReference type="GO" id="GO:0003824">
    <property type="term" value="F:catalytic activity"/>
    <property type="evidence" value="ECO:0007669"/>
    <property type="project" value="InterPro"/>
</dbReference>
<evidence type="ECO:0000313" key="3">
    <source>
        <dbReference type="EMBL" id="KAK3899282.1"/>
    </source>
</evidence>